<dbReference type="FunFam" id="3.40.50.300:FF:000032">
    <property type="entry name" value="Export ABC transporter ATP-binding protein"/>
    <property type="match status" value="1"/>
</dbReference>
<feature type="compositionally biased region" description="Low complexity" evidence="4">
    <location>
        <begin position="260"/>
        <end position="274"/>
    </location>
</feature>
<dbReference type="eggNOG" id="COG1136">
    <property type="taxonomic scope" value="Bacteria"/>
</dbReference>
<dbReference type="PROSITE" id="PS50893">
    <property type="entry name" value="ABC_TRANSPORTER_2"/>
    <property type="match status" value="1"/>
</dbReference>
<evidence type="ECO:0000256" key="2">
    <source>
        <dbReference type="ARBA" id="ARBA00022741"/>
    </source>
</evidence>
<dbReference type="GO" id="GO:0098796">
    <property type="term" value="C:membrane protein complex"/>
    <property type="evidence" value="ECO:0007669"/>
    <property type="project" value="UniProtKB-ARBA"/>
</dbReference>
<evidence type="ECO:0000313" key="7">
    <source>
        <dbReference type="Proteomes" id="UP000007947"/>
    </source>
</evidence>
<dbReference type="HOGENOM" id="CLU_000604_1_22_11"/>
<keyword evidence="2" id="KW-0547">Nucleotide-binding</keyword>
<gene>
    <name evidence="6" type="ordered locus">MLP_00500</name>
</gene>
<dbReference type="OrthoDB" id="9802264at2"/>
<dbReference type="Proteomes" id="UP000007947">
    <property type="component" value="Chromosome"/>
</dbReference>
<name>F5XGF7_MICPN</name>
<feature type="domain" description="ABC transporter" evidence="5">
    <location>
        <begin position="28"/>
        <end position="265"/>
    </location>
</feature>
<feature type="region of interest" description="Disordered" evidence="4">
    <location>
        <begin position="260"/>
        <end position="282"/>
    </location>
</feature>
<evidence type="ECO:0000256" key="3">
    <source>
        <dbReference type="ARBA" id="ARBA00022840"/>
    </source>
</evidence>
<dbReference type="InterPro" id="IPR017911">
    <property type="entry name" value="MacB-like_ATP-bd"/>
</dbReference>
<dbReference type="STRING" id="1032480.MLP_00500"/>
<dbReference type="CDD" id="cd03255">
    <property type="entry name" value="ABC_MJ0796_LolCDE_FtsE"/>
    <property type="match status" value="1"/>
</dbReference>
<evidence type="ECO:0000313" key="6">
    <source>
        <dbReference type="EMBL" id="BAK33064.1"/>
    </source>
</evidence>
<dbReference type="AlphaFoldDB" id="F5XGF7"/>
<dbReference type="PANTHER" id="PTHR24220:SF685">
    <property type="entry name" value="ABC TRANSPORTER RELATED"/>
    <property type="match status" value="1"/>
</dbReference>
<accession>F5XGF7</accession>
<dbReference type="Gene3D" id="3.40.50.300">
    <property type="entry name" value="P-loop containing nucleotide triphosphate hydrolases"/>
    <property type="match status" value="1"/>
</dbReference>
<dbReference type="GO" id="GO:0022857">
    <property type="term" value="F:transmembrane transporter activity"/>
    <property type="evidence" value="ECO:0007669"/>
    <property type="project" value="UniProtKB-ARBA"/>
</dbReference>
<dbReference type="InterPro" id="IPR015854">
    <property type="entry name" value="ABC_transpr_LolD-like"/>
</dbReference>
<evidence type="ECO:0000256" key="1">
    <source>
        <dbReference type="ARBA" id="ARBA00022448"/>
    </source>
</evidence>
<proteinExistence type="predicted"/>
<dbReference type="PANTHER" id="PTHR24220">
    <property type="entry name" value="IMPORT ATP-BINDING PROTEIN"/>
    <property type="match status" value="1"/>
</dbReference>
<keyword evidence="1" id="KW-0813">Transport</keyword>
<protein>
    <submittedName>
        <fullName evidence="6">Putative ABC transporter ATP-binding protein</fullName>
    </submittedName>
</protein>
<dbReference type="InterPro" id="IPR017871">
    <property type="entry name" value="ABC_transporter-like_CS"/>
</dbReference>
<dbReference type="GO" id="GO:0005524">
    <property type="term" value="F:ATP binding"/>
    <property type="evidence" value="ECO:0007669"/>
    <property type="project" value="UniProtKB-KW"/>
</dbReference>
<dbReference type="SMART" id="SM00382">
    <property type="entry name" value="AAA"/>
    <property type="match status" value="1"/>
</dbReference>
<keyword evidence="7" id="KW-1185">Reference proteome</keyword>
<dbReference type="InterPro" id="IPR003593">
    <property type="entry name" value="AAA+_ATPase"/>
</dbReference>
<dbReference type="EMBL" id="AP012204">
    <property type="protein sequence ID" value="BAK33064.1"/>
    <property type="molecule type" value="Genomic_DNA"/>
</dbReference>
<dbReference type="InterPro" id="IPR027417">
    <property type="entry name" value="P-loop_NTPase"/>
</dbReference>
<dbReference type="InterPro" id="IPR003439">
    <property type="entry name" value="ABC_transporter-like_ATP-bd"/>
</dbReference>
<sequence>MLLIMANQSLYSDSTLSDRTVHPDGTMIAAEHLSKSYRVGSTDIEILHDVSLTVSESEVCAIMGPSGSGKSTLLYCLAGLEAPSSGDVFLLGDSLVSRSRRELAQLRRTELGFVFQSYNLLPTLPVLENVALPFRLRGERVDQARIEAALASVGLAGRGSSLPPSMSGGEQQRVAIARVLAQRPRIVFADEPTGALDTRSGRLVLSELHEIGNAADRCVLIVTHDPAVAATCDRVVFMRDGRLVDQLAAPSVEQVASKLTSLSEPSSSEQVELSGAHVGRAV</sequence>
<evidence type="ECO:0000256" key="4">
    <source>
        <dbReference type="SAM" id="MobiDB-lite"/>
    </source>
</evidence>
<dbReference type="PROSITE" id="PS00211">
    <property type="entry name" value="ABC_TRANSPORTER_1"/>
    <property type="match status" value="1"/>
</dbReference>
<reference evidence="6 7" key="1">
    <citation type="submission" date="2011-05" db="EMBL/GenBank/DDBJ databases">
        <title>Whole genome sequence of Microlunatus phosphovorus NM-1.</title>
        <authorList>
            <person name="Hosoyama A."/>
            <person name="Sasaki K."/>
            <person name="Harada T."/>
            <person name="Igarashi R."/>
            <person name="Kawakoshi A."/>
            <person name="Sasagawa M."/>
            <person name="Fukada J."/>
            <person name="Nakamura S."/>
            <person name="Katano Y."/>
            <person name="Hanada S."/>
            <person name="Kamagata Y."/>
            <person name="Nakamura N."/>
            <person name="Yamazaki S."/>
            <person name="Fujita N."/>
        </authorList>
    </citation>
    <scope>NUCLEOTIDE SEQUENCE [LARGE SCALE GENOMIC DNA]</scope>
    <source>
        <strain evidence="7">ATCC 700054 / DSM 10555 / JCM 9379 / NBRC 101784 / NCIMB 13414 / VKM Ac-1990 / NM-1</strain>
    </source>
</reference>
<organism evidence="6 7">
    <name type="scientific">Microlunatus phosphovorus (strain ATCC 700054 / DSM 10555 / JCM 9379 / NBRC 101784 / NCIMB 13414 / VKM Ac-1990 / NM-1)</name>
    <dbReference type="NCBI Taxonomy" id="1032480"/>
    <lineage>
        <taxon>Bacteria</taxon>
        <taxon>Bacillati</taxon>
        <taxon>Actinomycetota</taxon>
        <taxon>Actinomycetes</taxon>
        <taxon>Propionibacteriales</taxon>
        <taxon>Propionibacteriaceae</taxon>
        <taxon>Microlunatus</taxon>
    </lineage>
</organism>
<dbReference type="SUPFAM" id="SSF52540">
    <property type="entry name" value="P-loop containing nucleoside triphosphate hydrolases"/>
    <property type="match status" value="1"/>
</dbReference>
<evidence type="ECO:0000259" key="5">
    <source>
        <dbReference type="PROSITE" id="PS50893"/>
    </source>
</evidence>
<keyword evidence="3 6" id="KW-0067">ATP-binding</keyword>
<dbReference type="KEGG" id="mph:MLP_00500"/>
<dbReference type="GO" id="GO:0005886">
    <property type="term" value="C:plasma membrane"/>
    <property type="evidence" value="ECO:0007669"/>
    <property type="project" value="TreeGrafter"/>
</dbReference>
<dbReference type="GO" id="GO:0016887">
    <property type="term" value="F:ATP hydrolysis activity"/>
    <property type="evidence" value="ECO:0007669"/>
    <property type="project" value="InterPro"/>
</dbReference>
<dbReference type="Pfam" id="PF00005">
    <property type="entry name" value="ABC_tran"/>
    <property type="match status" value="1"/>
</dbReference>